<reference evidence="2" key="1">
    <citation type="journal article" date="2014" name="Nat. Genet.">
        <title>Genome of the human hookworm Necator americanus.</title>
        <authorList>
            <person name="Tang Y.T."/>
            <person name="Gao X."/>
            <person name="Rosa B.A."/>
            <person name="Abubucker S."/>
            <person name="Hallsworth-Pepin K."/>
            <person name="Martin J."/>
            <person name="Tyagi R."/>
            <person name="Heizer E."/>
            <person name="Zhang X."/>
            <person name="Bhonagiri-Palsikar V."/>
            <person name="Minx P."/>
            <person name="Warren W.C."/>
            <person name="Wang Q."/>
            <person name="Zhan B."/>
            <person name="Hotez P.J."/>
            <person name="Sternberg P.W."/>
            <person name="Dougall A."/>
            <person name="Gaze S.T."/>
            <person name="Mulvenna J."/>
            <person name="Sotillo J."/>
            <person name="Ranganathan S."/>
            <person name="Rabelo E.M."/>
            <person name="Wilson R.K."/>
            <person name="Felgner P.L."/>
            <person name="Bethony J."/>
            <person name="Hawdon J.M."/>
            <person name="Gasser R.B."/>
            <person name="Loukas A."/>
            <person name="Mitreva M."/>
        </authorList>
    </citation>
    <scope>NUCLEOTIDE SEQUENCE [LARGE SCALE GENOMIC DNA]</scope>
</reference>
<organism evidence="1 2">
    <name type="scientific">Necator americanus</name>
    <name type="common">Human hookworm</name>
    <dbReference type="NCBI Taxonomy" id="51031"/>
    <lineage>
        <taxon>Eukaryota</taxon>
        <taxon>Metazoa</taxon>
        <taxon>Ecdysozoa</taxon>
        <taxon>Nematoda</taxon>
        <taxon>Chromadorea</taxon>
        <taxon>Rhabditida</taxon>
        <taxon>Rhabditina</taxon>
        <taxon>Rhabditomorpha</taxon>
        <taxon>Strongyloidea</taxon>
        <taxon>Ancylostomatidae</taxon>
        <taxon>Bunostominae</taxon>
        <taxon>Necator</taxon>
    </lineage>
</organism>
<dbReference type="EMBL" id="KI658270">
    <property type="protein sequence ID" value="ETN83223.1"/>
    <property type="molecule type" value="Genomic_DNA"/>
</dbReference>
<dbReference type="KEGG" id="nai:NECAME_07521"/>
<dbReference type="AlphaFoldDB" id="W2TN81"/>
<proteinExistence type="predicted"/>
<accession>W2TN81</accession>
<sequence>MSVILFAQVHEFKNGWAVYNEQSEEEEGRTISGRGLYREKASPVKVIRKLLAPEQKNKEVEEVILKILVTTINPIYRMRAPRMPGYAGC</sequence>
<protein>
    <submittedName>
        <fullName evidence="1">Uncharacterized protein</fullName>
    </submittedName>
</protein>
<keyword evidence="2" id="KW-1185">Reference proteome</keyword>
<gene>
    <name evidence="1" type="ORF">NECAME_07521</name>
</gene>
<evidence type="ECO:0000313" key="2">
    <source>
        <dbReference type="Proteomes" id="UP000053676"/>
    </source>
</evidence>
<evidence type="ECO:0000313" key="1">
    <source>
        <dbReference type="EMBL" id="ETN83223.1"/>
    </source>
</evidence>
<dbReference type="Proteomes" id="UP000053676">
    <property type="component" value="Unassembled WGS sequence"/>
</dbReference>
<name>W2TN81_NECAM</name>